<evidence type="ECO:0000313" key="1">
    <source>
        <dbReference type="EMBL" id="KCW81869.1"/>
    </source>
</evidence>
<proteinExistence type="predicted"/>
<dbReference type="AlphaFoldDB" id="A0A059CUI3"/>
<reference evidence="1" key="1">
    <citation type="submission" date="2013-07" db="EMBL/GenBank/DDBJ databases">
        <title>The genome of Eucalyptus grandis.</title>
        <authorList>
            <person name="Schmutz J."/>
            <person name="Hayes R."/>
            <person name="Myburg A."/>
            <person name="Tuskan G."/>
            <person name="Grattapaglia D."/>
            <person name="Rokhsar D.S."/>
        </authorList>
    </citation>
    <scope>NUCLEOTIDE SEQUENCE</scope>
    <source>
        <tissue evidence="1">Leaf extractions</tissue>
    </source>
</reference>
<organism evidence="1">
    <name type="scientific">Eucalyptus grandis</name>
    <name type="common">Flooded gum</name>
    <dbReference type="NCBI Taxonomy" id="71139"/>
    <lineage>
        <taxon>Eukaryota</taxon>
        <taxon>Viridiplantae</taxon>
        <taxon>Streptophyta</taxon>
        <taxon>Embryophyta</taxon>
        <taxon>Tracheophyta</taxon>
        <taxon>Spermatophyta</taxon>
        <taxon>Magnoliopsida</taxon>
        <taxon>eudicotyledons</taxon>
        <taxon>Gunneridae</taxon>
        <taxon>Pentapetalae</taxon>
        <taxon>rosids</taxon>
        <taxon>malvids</taxon>
        <taxon>Myrtales</taxon>
        <taxon>Myrtaceae</taxon>
        <taxon>Myrtoideae</taxon>
        <taxon>Eucalypteae</taxon>
        <taxon>Eucalyptus</taxon>
    </lineage>
</organism>
<protein>
    <submittedName>
        <fullName evidence="1">Uncharacterized protein</fullName>
    </submittedName>
</protein>
<dbReference type="InParanoid" id="A0A059CUI3"/>
<name>A0A059CUI3_EUCGR</name>
<dbReference type="EMBL" id="KK198755">
    <property type="protein sequence ID" value="KCW81869.1"/>
    <property type="molecule type" value="Genomic_DNA"/>
</dbReference>
<dbReference type="Gramene" id="KCW81869">
    <property type="protein sequence ID" value="KCW81869"/>
    <property type="gene ID" value="EUGRSUZ_C03223"/>
</dbReference>
<sequence>MYGASLLPFPSKSLPLSLPWPSLIKSITSVTKGARNSQNRINRSINCIPHNIRQSINHQHSPLKQYATLNAVIDISISKSNRENKNKGSKGSEHANALGGETRLKHLNNQGWLVYTKICDLQRMLGTTTHYVHSGIY</sequence>
<accession>A0A059CUI3</accession>
<gene>
    <name evidence="1" type="ORF">EUGRSUZ_C03223</name>
</gene>